<proteinExistence type="predicted"/>
<reference evidence="1" key="1">
    <citation type="submission" date="2018-05" db="EMBL/GenBank/DDBJ databases">
        <authorList>
            <person name="Lanie J.A."/>
            <person name="Ng W.-L."/>
            <person name="Kazmierczak K.M."/>
            <person name="Andrzejewski T.M."/>
            <person name="Davidsen T.M."/>
            <person name="Wayne K.J."/>
            <person name="Tettelin H."/>
            <person name="Glass J.I."/>
            <person name="Rusch D."/>
            <person name="Podicherti R."/>
            <person name="Tsui H.-C.T."/>
            <person name="Winkler M.E."/>
        </authorList>
    </citation>
    <scope>NUCLEOTIDE SEQUENCE</scope>
</reference>
<dbReference type="EMBL" id="UINC01110367">
    <property type="protein sequence ID" value="SVC77832.1"/>
    <property type="molecule type" value="Genomic_DNA"/>
</dbReference>
<sequence>MVLGLLFCNDGFAGKTVNLPKDVASGNTYK</sequence>
<dbReference type="AlphaFoldDB" id="A0A382Q0C8"/>
<evidence type="ECO:0000313" key="1">
    <source>
        <dbReference type="EMBL" id="SVC77832.1"/>
    </source>
</evidence>
<accession>A0A382Q0C8</accession>
<gene>
    <name evidence="1" type="ORF">METZ01_LOCUS330686</name>
</gene>
<organism evidence="1">
    <name type="scientific">marine metagenome</name>
    <dbReference type="NCBI Taxonomy" id="408172"/>
    <lineage>
        <taxon>unclassified sequences</taxon>
        <taxon>metagenomes</taxon>
        <taxon>ecological metagenomes</taxon>
    </lineage>
</organism>
<protein>
    <submittedName>
        <fullName evidence="1">Uncharacterized protein</fullName>
    </submittedName>
</protein>
<name>A0A382Q0C8_9ZZZZ</name>
<feature type="non-terminal residue" evidence="1">
    <location>
        <position position="30"/>
    </location>
</feature>